<evidence type="ECO:0000313" key="2">
    <source>
        <dbReference type="EMBL" id="JAH95871.1"/>
    </source>
</evidence>
<keyword evidence="1" id="KW-0812">Transmembrane</keyword>
<accession>A0A0E9X0A3</accession>
<dbReference type="AlphaFoldDB" id="A0A0E9X0A3"/>
<name>A0A0E9X0A3_ANGAN</name>
<dbReference type="EMBL" id="GBXM01012706">
    <property type="protein sequence ID" value="JAH95871.1"/>
    <property type="molecule type" value="Transcribed_RNA"/>
</dbReference>
<keyword evidence="1" id="KW-1133">Transmembrane helix</keyword>
<reference evidence="2" key="2">
    <citation type="journal article" date="2015" name="Fish Shellfish Immunol.">
        <title>Early steps in the European eel (Anguilla anguilla)-Vibrio vulnificus interaction in the gills: Role of the RtxA13 toxin.</title>
        <authorList>
            <person name="Callol A."/>
            <person name="Pajuelo D."/>
            <person name="Ebbesson L."/>
            <person name="Teles M."/>
            <person name="MacKenzie S."/>
            <person name="Amaro C."/>
        </authorList>
    </citation>
    <scope>NUCLEOTIDE SEQUENCE</scope>
</reference>
<protein>
    <submittedName>
        <fullName evidence="2">Uncharacterized protein</fullName>
    </submittedName>
</protein>
<organism evidence="2">
    <name type="scientific">Anguilla anguilla</name>
    <name type="common">European freshwater eel</name>
    <name type="synonym">Muraena anguilla</name>
    <dbReference type="NCBI Taxonomy" id="7936"/>
    <lineage>
        <taxon>Eukaryota</taxon>
        <taxon>Metazoa</taxon>
        <taxon>Chordata</taxon>
        <taxon>Craniata</taxon>
        <taxon>Vertebrata</taxon>
        <taxon>Euteleostomi</taxon>
        <taxon>Actinopterygii</taxon>
        <taxon>Neopterygii</taxon>
        <taxon>Teleostei</taxon>
        <taxon>Anguilliformes</taxon>
        <taxon>Anguillidae</taxon>
        <taxon>Anguilla</taxon>
    </lineage>
</organism>
<feature type="transmembrane region" description="Helical" evidence="1">
    <location>
        <begin position="44"/>
        <end position="63"/>
    </location>
</feature>
<sequence length="64" mass="7420">MSLSTKQSGCIKMQRSYSEGPLTQVHFIHDLCKGRLIRKGPGKYFHSFYFVNVSLLTIKFFLYA</sequence>
<keyword evidence="1" id="KW-0472">Membrane</keyword>
<reference evidence="2" key="1">
    <citation type="submission" date="2014-11" db="EMBL/GenBank/DDBJ databases">
        <authorList>
            <person name="Amaro Gonzalez C."/>
        </authorList>
    </citation>
    <scope>NUCLEOTIDE SEQUENCE</scope>
</reference>
<proteinExistence type="predicted"/>
<evidence type="ECO:0000256" key="1">
    <source>
        <dbReference type="SAM" id="Phobius"/>
    </source>
</evidence>